<gene>
    <name evidence="3" type="ORF">J4051_12040</name>
</gene>
<keyword evidence="1" id="KW-0472">Membrane</keyword>
<evidence type="ECO:0000256" key="1">
    <source>
        <dbReference type="SAM" id="Phobius"/>
    </source>
</evidence>
<dbReference type="Gene3D" id="3.60.10.10">
    <property type="entry name" value="Endonuclease/exonuclease/phosphatase"/>
    <property type="match status" value="1"/>
</dbReference>
<keyword evidence="3" id="KW-0255">Endonuclease</keyword>
<evidence type="ECO:0000259" key="2">
    <source>
        <dbReference type="Pfam" id="PF03372"/>
    </source>
</evidence>
<evidence type="ECO:0000313" key="4">
    <source>
        <dbReference type="Proteomes" id="UP000681315"/>
    </source>
</evidence>
<comment type="caution">
    <text evidence="3">The sequence shown here is derived from an EMBL/GenBank/DDBJ whole genome shotgun (WGS) entry which is preliminary data.</text>
</comment>
<name>A0ABS3STJ1_9FLAO</name>
<keyword evidence="1" id="KW-1133">Transmembrane helix</keyword>
<reference evidence="3 4" key="1">
    <citation type="submission" date="2021-03" db="EMBL/GenBank/DDBJ databases">
        <title>Gelidibacter sp. nov., isolated from costal sediment.</title>
        <authorList>
            <person name="Lun K.-Y."/>
        </authorList>
    </citation>
    <scope>NUCLEOTIDE SEQUENCE [LARGE SCALE GENOMIC DNA]</scope>
    <source>
        <strain evidence="3 4">DF109</strain>
    </source>
</reference>
<proteinExistence type="predicted"/>
<feature type="transmembrane region" description="Helical" evidence="1">
    <location>
        <begin position="41"/>
        <end position="60"/>
    </location>
</feature>
<accession>A0ABS3STJ1</accession>
<dbReference type="GO" id="GO:0004519">
    <property type="term" value="F:endonuclease activity"/>
    <property type="evidence" value="ECO:0007669"/>
    <property type="project" value="UniProtKB-KW"/>
</dbReference>
<dbReference type="Pfam" id="PF03372">
    <property type="entry name" value="Exo_endo_phos"/>
    <property type="match status" value="1"/>
</dbReference>
<evidence type="ECO:0000313" key="3">
    <source>
        <dbReference type="EMBL" id="MBO3099004.1"/>
    </source>
</evidence>
<keyword evidence="1" id="KW-0812">Transmembrane</keyword>
<keyword evidence="4" id="KW-1185">Reference proteome</keyword>
<dbReference type="RefSeq" id="WP_208234123.1">
    <property type="nucleotide sequence ID" value="NZ_JAGEVG010000013.1"/>
</dbReference>
<sequence>MEKIKKILSIILQLVAVILSIASILSLFRNSENRYLKMLDFPRIQLFILSLIVLILLIIIKRKWKLFNNLLIVGLLIGITIHSYFLINYTTLVPVEVPTAQHLKSRDNQFSLLLTNVKMSNRKAPQLIELIALKKPDLVLAMEVDSWWNDELAILTKDYPFSHQTINEVTYGMVLYSKFPLRKIEVDYLTNDKVPSFESIITFEDGKTFSFHAIHPVPPTRFQDLPDNAGQQENALKKLGKKIVDKEFPTLVAGDLNDVVWSYVDELTGTKNSLYDLRVGRGFYNSFNANNFLMRWPLDHVLVTKEFQLKKLERLSKIGSDHFPIYVELVLVDQQ</sequence>
<dbReference type="EMBL" id="JAGEVG010000013">
    <property type="protein sequence ID" value="MBO3099004.1"/>
    <property type="molecule type" value="Genomic_DNA"/>
</dbReference>
<feature type="transmembrane region" description="Helical" evidence="1">
    <location>
        <begin position="7"/>
        <end position="29"/>
    </location>
</feature>
<keyword evidence="3" id="KW-0378">Hydrolase</keyword>
<keyword evidence="3" id="KW-0540">Nuclease</keyword>
<organism evidence="3 4">
    <name type="scientific">Gelidibacter pelagius</name>
    <dbReference type="NCBI Taxonomy" id="2819985"/>
    <lineage>
        <taxon>Bacteria</taxon>
        <taxon>Pseudomonadati</taxon>
        <taxon>Bacteroidota</taxon>
        <taxon>Flavobacteriia</taxon>
        <taxon>Flavobacteriales</taxon>
        <taxon>Flavobacteriaceae</taxon>
        <taxon>Gelidibacter</taxon>
    </lineage>
</organism>
<protein>
    <submittedName>
        <fullName evidence="3">Endonuclease/exonuclease/phosphatase family protein</fullName>
    </submittedName>
</protein>
<feature type="transmembrane region" description="Helical" evidence="1">
    <location>
        <begin position="67"/>
        <end position="87"/>
    </location>
</feature>
<dbReference type="SUPFAM" id="SSF56219">
    <property type="entry name" value="DNase I-like"/>
    <property type="match status" value="1"/>
</dbReference>
<dbReference type="InterPro" id="IPR005135">
    <property type="entry name" value="Endo/exonuclease/phosphatase"/>
</dbReference>
<feature type="domain" description="Endonuclease/exonuclease/phosphatase" evidence="2">
    <location>
        <begin position="116"/>
        <end position="322"/>
    </location>
</feature>
<dbReference type="InterPro" id="IPR036691">
    <property type="entry name" value="Endo/exonu/phosph_ase_sf"/>
</dbReference>
<dbReference type="Proteomes" id="UP000681315">
    <property type="component" value="Unassembled WGS sequence"/>
</dbReference>